<dbReference type="InterPro" id="IPR028082">
    <property type="entry name" value="Peripla_BP_I"/>
</dbReference>
<dbReference type="InterPro" id="IPR028081">
    <property type="entry name" value="Leu-bd"/>
</dbReference>
<dbReference type="PROSITE" id="PS51318">
    <property type="entry name" value="TAT"/>
    <property type="match status" value="1"/>
</dbReference>
<dbReference type="InterPro" id="IPR051010">
    <property type="entry name" value="BCAA_transport"/>
</dbReference>
<evidence type="ECO:0000259" key="4">
    <source>
        <dbReference type="Pfam" id="PF13458"/>
    </source>
</evidence>
<gene>
    <name evidence="5" type="ORF">ACFQE5_14510</name>
</gene>
<organism evidence="5 6">
    <name type="scientific">Pseudonocardia hispaniensis</name>
    <dbReference type="NCBI Taxonomy" id="904933"/>
    <lineage>
        <taxon>Bacteria</taxon>
        <taxon>Bacillati</taxon>
        <taxon>Actinomycetota</taxon>
        <taxon>Actinomycetes</taxon>
        <taxon>Pseudonocardiales</taxon>
        <taxon>Pseudonocardiaceae</taxon>
        <taxon>Pseudonocardia</taxon>
    </lineage>
</organism>
<comment type="similarity">
    <text evidence="1">Belongs to the leucine-binding protein family.</text>
</comment>
<dbReference type="PROSITE" id="PS51257">
    <property type="entry name" value="PROKAR_LIPOPROTEIN"/>
    <property type="match status" value="1"/>
</dbReference>
<accession>A0ABW1J3N3</accession>
<dbReference type="SUPFAM" id="SSF53822">
    <property type="entry name" value="Periplasmic binding protein-like I"/>
    <property type="match status" value="1"/>
</dbReference>
<dbReference type="PANTHER" id="PTHR30483:SF6">
    <property type="entry name" value="PERIPLASMIC BINDING PROTEIN OF ABC TRANSPORTER FOR NATURAL AMINO ACIDS"/>
    <property type="match status" value="1"/>
</dbReference>
<dbReference type="RefSeq" id="WP_379585459.1">
    <property type="nucleotide sequence ID" value="NZ_JBHSQW010000031.1"/>
</dbReference>
<reference evidence="6" key="1">
    <citation type="journal article" date="2019" name="Int. J. Syst. Evol. Microbiol.">
        <title>The Global Catalogue of Microorganisms (GCM) 10K type strain sequencing project: providing services to taxonomists for standard genome sequencing and annotation.</title>
        <authorList>
            <consortium name="The Broad Institute Genomics Platform"/>
            <consortium name="The Broad Institute Genome Sequencing Center for Infectious Disease"/>
            <person name="Wu L."/>
            <person name="Ma J."/>
        </authorList>
    </citation>
    <scope>NUCLEOTIDE SEQUENCE [LARGE SCALE GENOMIC DNA]</scope>
    <source>
        <strain evidence="6">CCM 8391</strain>
    </source>
</reference>
<evidence type="ECO:0000256" key="1">
    <source>
        <dbReference type="ARBA" id="ARBA00010062"/>
    </source>
</evidence>
<feature type="domain" description="Leucine-binding protein" evidence="4">
    <location>
        <begin position="44"/>
        <end position="404"/>
    </location>
</feature>
<dbReference type="PANTHER" id="PTHR30483">
    <property type="entry name" value="LEUCINE-SPECIFIC-BINDING PROTEIN"/>
    <property type="match status" value="1"/>
</dbReference>
<evidence type="ECO:0000256" key="3">
    <source>
        <dbReference type="SAM" id="SignalP"/>
    </source>
</evidence>
<dbReference type="InterPro" id="IPR006311">
    <property type="entry name" value="TAT_signal"/>
</dbReference>
<evidence type="ECO:0000313" key="6">
    <source>
        <dbReference type="Proteomes" id="UP001596302"/>
    </source>
</evidence>
<dbReference type="EMBL" id="JBHSQW010000031">
    <property type="protein sequence ID" value="MFC5995423.1"/>
    <property type="molecule type" value="Genomic_DNA"/>
</dbReference>
<protein>
    <submittedName>
        <fullName evidence="5">ABC transporter substrate-binding protein</fullName>
    </submittedName>
</protein>
<name>A0ABW1J3N3_9PSEU</name>
<feature type="signal peptide" evidence="3">
    <location>
        <begin position="1"/>
        <end position="30"/>
    </location>
</feature>
<dbReference type="Pfam" id="PF13458">
    <property type="entry name" value="Peripla_BP_6"/>
    <property type="match status" value="1"/>
</dbReference>
<dbReference type="CDD" id="cd06337">
    <property type="entry name" value="PBP1_ABC_ligand_binding-like"/>
    <property type="match status" value="1"/>
</dbReference>
<proteinExistence type="inferred from homology"/>
<evidence type="ECO:0000313" key="5">
    <source>
        <dbReference type="EMBL" id="MFC5995423.1"/>
    </source>
</evidence>
<keyword evidence="2 3" id="KW-0732">Signal</keyword>
<evidence type="ECO:0000256" key="2">
    <source>
        <dbReference type="ARBA" id="ARBA00022729"/>
    </source>
</evidence>
<sequence>MGELPGRLGRRKFLSIAGAAGVVAATGAFAAGCGTSAGSGADRIKIGYVSPATGPLAPFAEADEFVVDSVRSHFATHPIQVNGRSFPVDILYRDSQSDPARAADVATDLITNGGVHLMLVSSTPETSNPVSDQCEAGQVPCVATITPWQPWFFGRGGQLGKKFEWTHLFFFGLEDFENVYADMWDSMPTNKVAGALWPADSDGLSWGDPAAGFPQFMAKRGYRMIDPGSFPTGTQDFSRHIAAFKEAKAEILVGVPTPLDFATFWRQATQQGFRPKIVTIAKANPFPSSVESLGAELADGIATDVWWSPHYPFTSSLTGQSAGQLAEAYTAATGRQWTMPIGFTHALFEVAAKAFGSVPAIDDRRALAEAISTMKIDTICGPLDWTRGPAPGVARAPMVGGQWRARRGGKFPFELVIVNNAQHPDIPTSERLTPL</sequence>
<comment type="caution">
    <text evidence="5">The sequence shown here is derived from an EMBL/GenBank/DDBJ whole genome shotgun (WGS) entry which is preliminary data.</text>
</comment>
<keyword evidence="6" id="KW-1185">Reference proteome</keyword>
<feature type="chain" id="PRO_5046203417" evidence="3">
    <location>
        <begin position="31"/>
        <end position="435"/>
    </location>
</feature>
<dbReference type="Proteomes" id="UP001596302">
    <property type="component" value="Unassembled WGS sequence"/>
</dbReference>
<dbReference type="Gene3D" id="3.40.50.2300">
    <property type="match status" value="2"/>
</dbReference>